<dbReference type="RefSeq" id="WP_169671272.1">
    <property type="nucleotide sequence ID" value="NZ_JABBHF010000003.1"/>
</dbReference>
<feature type="signal peptide" evidence="1">
    <location>
        <begin position="1"/>
        <end position="20"/>
    </location>
</feature>
<comment type="caution">
    <text evidence="2">The sequence shown here is derived from an EMBL/GenBank/DDBJ whole genome shotgun (WGS) entry which is preliminary data.</text>
</comment>
<evidence type="ECO:0000313" key="2">
    <source>
        <dbReference type="EMBL" id="NMH87076.1"/>
    </source>
</evidence>
<keyword evidence="3" id="KW-1185">Reference proteome</keyword>
<keyword evidence="1" id="KW-0732">Signal</keyword>
<dbReference type="Proteomes" id="UP000746690">
    <property type="component" value="Unassembled WGS sequence"/>
</dbReference>
<proteinExistence type="predicted"/>
<evidence type="ECO:0000313" key="3">
    <source>
        <dbReference type="Proteomes" id="UP000746690"/>
    </source>
</evidence>
<reference evidence="2 3" key="1">
    <citation type="submission" date="2020-04" db="EMBL/GenBank/DDBJ databases">
        <title>A Flavivirga sp. nov.</title>
        <authorList>
            <person name="Sun X."/>
        </authorList>
    </citation>
    <scope>NUCLEOTIDE SEQUENCE [LARGE SCALE GENOMIC DNA]</scope>
    <source>
        <strain evidence="2 3">Y03</strain>
    </source>
</reference>
<gene>
    <name evidence="2" type="ORF">HHX25_06135</name>
</gene>
<accession>A0ABX1RU51</accession>
<name>A0ABX1RU51_9FLAO</name>
<evidence type="ECO:0000256" key="1">
    <source>
        <dbReference type="SAM" id="SignalP"/>
    </source>
</evidence>
<feature type="chain" id="PRO_5046246573" description="DUF4105 domain-containing protein" evidence="1">
    <location>
        <begin position="21"/>
        <end position="248"/>
    </location>
</feature>
<sequence>MKYYLFPLLLILIAIDFSFSQDKSPTETYYKLFDSYFNYKNYEVFNGLEYVDEFPELIRTKETNNKFYDSYDFIKGLIVYNGEPYYNLEIKYDLFNDHVLLKYLNKKINYLKLNSKMVSQFRLKEDKFVRLKNNLALNNFYRNGFFKEGYKGERFSLYVKYKKNKQEDLNQGRVVYIFEEYKFFFVCYMGALHRINSKKDMLKAFPFREKEIRTFYKNNSSLLKSSKEHFFIRLVKYLDTLNHINTNE</sequence>
<evidence type="ECO:0008006" key="4">
    <source>
        <dbReference type="Google" id="ProtNLM"/>
    </source>
</evidence>
<dbReference type="EMBL" id="JABBHF010000003">
    <property type="protein sequence ID" value="NMH87076.1"/>
    <property type="molecule type" value="Genomic_DNA"/>
</dbReference>
<organism evidence="2 3">
    <name type="scientific">Flavivirga algicola</name>
    <dbReference type="NCBI Taxonomy" id="2729136"/>
    <lineage>
        <taxon>Bacteria</taxon>
        <taxon>Pseudomonadati</taxon>
        <taxon>Bacteroidota</taxon>
        <taxon>Flavobacteriia</taxon>
        <taxon>Flavobacteriales</taxon>
        <taxon>Flavobacteriaceae</taxon>
        <taxon>Flavivirga</taxon>
    </lineage>
</organism>
<protein>
    <recommendedName>
        <fullName evidence="4">DUF4105 domain-containing protein</fullName>
    </recommendedName>
</protein>